<gene>
    <name evidence="1" type="ORF">SCF082_LOCUS41309</name>
</gene>
<accession>A0ABP0QH20</accession>
<evidence type="ECO:0000313" key="2">
    <source>
        <dbReference type="Proteomes" id="UP001642464"/>
    </source>
</evidence>
<protein>
    <submittedName>
        <fullName evidence="1">Uncharacterized protein</fullName>
    </submittedName>
</protein>
<sequence>MRSLDLSEDLFGRAEFGGPSQRQHRGGFVFASEKKRQGMTRMKFYEDADVVEAPEVLRARERSSRAKMKVERSVEPVEKVRRRLRHKQPCEAYGAGVFKRRRFS</sequence>
<comment type="caution">
    <text evidence="1">The sequence shown here is derived from an EMBL/GenBank/DDBJ whole genome shotgun (WGS) entry which is preliminary data.</text>
</comment>
<organism evidence="1 2">
    <name type="scientific">Durusdinium trenchii</name>
    <dbReference type="NCBI Taxonomy" id="1381693"/>
    <lineage>
        <taxon>Eukaryota</taxon>
        <taxon>Sar</taxon>
        <taxon>Alveolata</taxon>
        <taxon>Dinophyceae</taxon>
        <taxon>Suessiales</taxon>
        <taxon>Symbiodiniaceae</taxon>
        <taxon>Durusdinium</taxon>
    </lineage>
</organism>
<reference evidence="1 2" key="1">
    <citation type="submission" date="2024-02" db="EMBL/GenBank/DDBJ databases">
        <authorList>
            <person name="Chen Y."/>
            <person name="Shah S."/>
            <person name="Dougan E. K."/>
            <person name="Thang M."/>
            <person name="Chan C."/>
        </authorList>
    </citation>
    <scope>NUCLEOTIDE SEQUENCE [LARGE SCALE GENOMIC DNA]</scope>
</reference>
<dbReference type="EMBL" id="CAXAMM010039573">
    <property type="protein sequence ID" value="CAK9087378.1"/>
    <property type="molecule type" value="Genomic_DNA"/>
</dbReference>
<name>A0ABP0QH20_9DINO</name>
<proteinExistence type="predicted"/>
<keyword evidence="2" id="KW-1185">Reference proteome</keyword>
<evidence type="ECO:0000313" key="1">
    <source>
        <dbReference type="EMBL" id="CAK9087378.1"/>
    </source>
</evidence>
<dbReference type="Proteomes" id="UP001642464">
    <property type="component" value="Unassembled WGS sequence"/>
</dbReference>